<keyword evidence="5" id="KW-1185">Reference proteome</keyword>
<accession>A0A926DTV8</accession>
<dbReference type="EMBL" id="JACRSQ010000013">
    <property type="protein sequence ID" value="MBC8543853.1"/>
    <property type="molecule type" value="Genomic_DNA"/>
</dbReference>
<sequence length="778" mass="83361">MKTKKRLLSLLLAFCLLAGLMPTMAFAEESTVSVWDGNSVATAYESGDGTEANPYEIATAEQFAYFAEQIKAGAGADAHYILTSDLDMTAVSWEPIGGSLQNDYYAGHYFHGNFDGQGRCIAYSISELSNVGPRSGVGLFGIAEGEILNLTVNGSISDVSKIEASWLGGICGLFAGNITNCASNVDITIQEGNSNASFFGGVTGEVQAGAMQNCLYSGRIDLNFSAAYGDLYAGGLSGTVYAGKIDACKNEGDISVKAANGKYGNAGGIAGMVYTGGDPVVSEIRDCYNEGAVTSPRNAGGIAGVVSAVLSSGQTGTATSGVYSCYSSAAIAGDVAAGAISPSLSKMNYAGEENGRANAIVENCYYTVGTDENGTLSTNLTELFQKLCEISEEGIWVQDANGVPRLYWELVVAPEPATFSVTFQDEDGTILDTMAVEEGDDPISLPELKDDNGNRVFIGWWGIDSSGSSLYYAGEKYAVTEDATFIAYWDEIITLTAPFTTTVELGDSGVPGETVFTLEIMFMGEVDEDMYQDMTISASVTTNGKGDYDGAMTFTGLSQQLKSMLRQGMFVQQVDDGKENWTYDDAVWYLVLADDTEAAAMALSDGVEPEYEPEYKILIFQATCEETENGSIYYIDWDNMDWDSPEEKMLFTNAYTAHDYTLEHNETEHWDECGCGDVQNKEAHRYGEWTVTKEATETECGEKEHTCTVCGYTEKVEIEKLPAAKPNPGTSTSTNNTDTNVQSPQTGDNSNMTLWLALMAVSGGTLIVIAARKKRKAA</sequence>
<feature type="compositionally biased region" description="Low complexity" evidence="1">
    <location>
        <begin position="730"/>
        <end position="740"/>
    </location>
</feature>
<dbReference type="NCBIfam" id="TIGR01167">
    <property type="entry name" value="LPXTG_anchor"/>
    <property type="match status" value="1"/>
</dbReference>
<comment type="caution">
    <text evidence="4">The sequence shown here is derived from an EMBL/GenBank/DDBJ whole genome shotgun (WGS) entry which is preliminary data.</text>
</comment>
<evidence type="ECO:0000256" key="3">
    <source>
        <dbReference type="SAM" id="SignalP"/>
    </source>
</evidence>
<keyword evidence="2" id="KW-0472">Membrane</keyword>
<name>A0A926DTV8_9FIRM</name>
<feature type="transmembrane region" description="Helical" evidence="2">
    <location>
        <begin position="752"/>
        <end position="771"/>
    </location>
</feature>
<evidence type="ECO:0000256" key="2">
    <source>
        <dbReference type="SAM" id="Phobius"/>
    </source>
</evidence>
<evidence type="ECO:0000313" key="4">
    <source>
        <dbReference type="EMBL" id="MBC8543853.1"/>
    </source>
</evidence>
<evidence type="ECO:0000256" key="1">
    <source>
        <dbReference type="SAM" id="MobiDB-lite"/>
    </source>
</evidence>
<gene>
    <name evidence="4" type="ORF">H8730_09870</name>
</gene>
<keyword evidence="2" id="KW-1133">Transmembrane helix</keyword>
<protein>
    <submittedName>
        <fullName evidence="4">LPXTG cell wall anchor domain-containing protein</fullName>
    </submittedName>
</protein>
<proteinExistence type="predicted"/>
<feature type="chain" id="PRO_5037644502" evidence="3">
    <location>
        <begin position="28"/>
        <end position="778"/>
    </location>
</feature>
<dbReference type="AlphaFoldDB" id="A0A926DTV8"/>
<evidence type="ECO:0000313" key="5">
    <source>
        <dbReference type="Proteomes" id="UP000657006"/>
    </source>
</evidence>
<reference evidence="4" key="1">
    <citation type="submission" date="2020-08" db="EMBL/GenBank/DDBJ databases">
        <title>Genome public.</title>
        <authorList>
            <person name="Liu C."/>
            <person name="Sun Q."/>
        </authorList>
    </citation>
    <scope>NUCLEOTIDE SEQUENCE</scope>
    <source>
        <strain evidence="4">NSJ-32</strain>
    </source>
</reference>
<dbReference type="Gene3D" id="2.160.20.110">
    <property type="match status" value="1"/>
</dbReference>
<keyword evidence="2" id="KW-0812">Transmembrane</keyword>
<organism evidence="4 5">
    <name type="scientific">Bianquea renquensis</name>
    <dbReference type="NCBI Taxonomy" id="2763661"/>
    <lineage>
        <taxon>Bacteria</taxon>
        <taxon>Bacillati</taxon>
        <taxon>Bacillota</taxon>
        <taxon>Clostridia</taxon>
        <taxon>Eubacteriales</taxon>
        <taxon>Bianqueaceae</taxon>
        <taxon>Bianquea</taxon>
    </lineage>
</organism>
<dbReference type="Proteomes" id="UP000657006">
    <property type="component" value="Unassembled WGS sequence"/>
</dbReference>
<feature type="region of interest" description="Disordered" evidence="1">
    <location>
        <begin position="721"/>
        <end position="748"/>
    </location>
</feature>
<feature type="signal peptide" evidence="3">
    <location>
        <begin position="1"/>
        <end position="27"/>
    </location>
</feature>
<keyword evidence="3" id="KW-0732">Signal</keyword>
<dbReference type="RefSeq" id="WP_177716517.1">
    <property type="nucleotide sequence ID" value="NZ_JACRSQ010000013.1"/>
</dbReference>